<evidence type="ECO:0000256" key="1">
    <source>
        <dbReference type="ARBA" id="ARBA00004567"/>
    </source>
</evidence>
<organism evidence="9 10">
    <name type="scientific">Trifolium pratense</name>
    <name type="common">Red clover</name>
    <dbReference type="NCBI Taxonomy" id="57577"/>
    <lineage>
        <taxon>Eukaryota</taxon>
        <taxon>Viridiplantae</taxon>
        <taxon>Streptophyta</taxon>
        <taxon>Embryophyta</taxon>
        <taxon>Tracheophyta</taxon>
        <taxon>Spermatophyta</taxon>
        <taxon>Magnoliopsida</taxon>
        <taxon>eudicotyledons</taxon>
        <taxon>Gunneridae</taxon>
        <taxon>Pentapetalae</taxon>
        <taxon>rosids</taxon>
        <taxon>fabids</taxon>
        <taxon>Fabales</taxon>
        <taxon>Fabaceae</taxon>
        <taxon>Papilionoideae</taxon>
        <taxon>50 kb inversion clade</taxon>
        <taxon>NPAAA clade</taxon>
        <taxon>Hologalegina</taxon>
        <taxon>IRL clade</taxon>
        <taxon>Trifolieae</taxon>
        <taxon>Trifolium</taxon>
    </lineage>
</organism>
<evidence type="ECO:0000313" key="10">
    <source>
        <dbReference type="Proteomes" id="UP000236291"/>
    </source>
</evidence>
<dbReference type="AlphaFoldDB" id="A0A2K3P2Q9"/>
<evidence type="ECO:0000256" key="8">
    <source>
        <dbReference type="SAM" id="Coils"/>
    </source>
</evidence>
<gene>
    <name evidence="9" type="ORF">L195_g006125</name>
</gene>
<reference evidence="9 10" key="2">
    <citation type="journal article" date="2017" name="Front. Plant Sci.">
        <title>Gene Classification and Mining of Molecular Markers Useful in Red Clover (Trifolium pratense) Breeding.</title>
        <authorList>
            <person name="Istvanek J."/>
            <person name="Dluhosova J."/>
            <person name="Dluhos P."/>
            <person name="Patkova L."/>
            <person name="Nedelnik J."/>
            <person name="Repkova J."/>
        </authorList>
    </citation>
    <scope>NUCLEOTIDE SEQUENCE [LARGE SCALE GENOMIC DNA]</scope>
    <source>
        <strain evidence="10">cv. Tatra</strain>
        <tissue evidence="9">Young leaves</tissue>
    </source>
</reference>
<evidence type="ECO:0000256" key="7">
    <source>
        <dbReference type="ARBA" id="ARBA00023242"/>
    </source>
</evidence>
<evidence type="ECO:0000256" key="6">
    <source>
        <dbReference type="ARBA" id="ARBA00023132"/>
    </source>
</evidence>
<accession>A0A2K3P2Q9</accession>
<dbReference type="GO" id="GO:0017056">
    <property type="term" value="F:structural constituent of nuclear pore"/>
    <property type="evidence" value="ECO:0007669"/>
    <property type="project" value="InterPro"/>
</dbReference>
<dbReference type="STRING" id="57577.A0A2K3P2Q9"/>
<sequence>VHLELKHHAPQLKKIINDQHTRLGEARQKLLKVEEKESILQKRIDRAIQMHSSLEERLQQLRKLPGAHKKPLSRAERQFKSELDQFKEVELDALHSSVEAVSARMRRHMQASKASQQQKKIPGKKISAGDDQISILKSSLEKLSLVNTENSKKVKLVESTLSNKEKIGGESSLPMLKNC</sequence>
<dbReference type="GO" id="GO:0000055">
    <property type="term" value="P:ribosomal large subunit export from nucleus"/>
    <property type="evidence" value="ECO:0007669"/>
    <property type="project" value="InterPro"/>
</dbReference>
<keyword evidence="3" id="KW-0509">mRNA transport</keyword>
<evidence type="ECO:0000313" key="9">
    <source>
        <dbReference type="EMBL" id="PNY09571.1"/>
    </source>
</evidence>
<name>A0A2K3P2Q9_TRIPR</name>
<evidence type="ECO:0000256" key="4">
    <source>
        <dbReference type="ARBA" id="ARBA00022927"/>
    </source>
</evidence>
<dbReference type="InterPro" id="IPR037700">
    <property type="entry name" value="NUP88/NUP82"/>
</dbReference>
<dbReference type="PANTHER" id="PTHR13257:SF0">
    <property type="entry name" value="NUCLEAR PORE COMPLEX PROTEIN NUP88"/>
    <property type="match status" value="1"/>
</dbReference>
<dbReference type="GO" id="GO:0006606">
    <property type="term" value="P:protein import into nucleus"/>
    <property type="evidence" value="ECO:0007669"/>
    <property type="project" value="TreeGrafter"/>
</dbReference>
<comment type="subcellular location">
    <subcellularLocation>
        <location evidence="1">Nucleus</location>
        <location evidence="1">Nuclear pore complex</location>
    </subcellularLocation>
</comment>
<keyword evidence="4" id="KW-0653">Protein transport</keyword>
<feature type="non-terminal residue" evidence="9">
    <location>
        <position position="1"/>
    </location>
</feature>
<keyword evidence="5" id="KW-0811">Translocation</keyword>
<evidence type="ECO:0000256" key="3">
    <source>
        <dbReference type="ARBA" id="ARBA00022816"/>
    </source>
</evidence>
<keyword evidence="7" id="KW-0539">Nucleus</keyword>
<feature type="coiled-coil region" evidence="8">
    <location>
        <begin position="44"/>
        <end position="92"/>
    </location>
</feature>
<dbReference type="GO" id="GO:0000056">
    <property type="term" value="P:ribosomal small subunit export from nucleus"/>
    <property type="evidence" value="ECO:0007669"/>
    <property type="project" value="InterPro"/>
</dbReference>
<proteinExistence type="predicted"/>
<dbReference type="GO" id="GO:0006406">
    <property type="term" value="P:mRNA export from nucleus"/>
    <property type="evidence" value="ECO:0007669"/>
    <property type="project" value="TreeGrafter"/>
</dbReference>
<evidence type="ECO:0000256" key="2">
    <source>
        <dbReference type="ARBA" id="ARBA00022448"/>
    </source>
</evidence>
<dbReference type="GO" id="GO:0005643">
    <property type="term" value="C:nuclear pore"/>
    <property type="evidence" value="ECO:0007669"/>
    <property type="project" value="UniProtKB-SubCell"/>
</dbReference>
<dbReference type="ExpressionAtlas" id="A0A2K3P2Q9">
    <property type="expression patterns" value="baseline"/>
</dbReference>
<comment type="caution">
    <text evidence="9">The sequence shown here is derived from an EMBL/GenBank/DDBJ whole genome shotgun (WGS) entry which is preliminary data.</text>
</comment>
<reference evidence="9 10" key="1">
    <citation type="journal article" date="2014" name="Am. J. Bot.">
        <title>Genome assembly and annotation for red clover (Trifolium pratense; Fabaceae).</title>
        <authorList>
            <person name="Istvanek J."/>
            <person name="Jaros M."/>
            <person name="Krenek A."/>
            <person name="Repkova J."/>
        </authorList>
    </citation>
    <scope>NUCLEOTIDE SEQUENCE [LARGE SCALE GENOMIC DNA]</scope>
    <source>
        <strain evidence="10">cv. Tatra</strain>
        <tissue evidence="9">Young leaves</tissue>
    </source>
</reference>
<evidence type="ECO:0000256" key="5">
    <source>
        <dbReference type="ARBA" id="ARBA00023010"/>
    </source>
</evidence>
<keyword evidence="2" id="KW-0813">Transport</keyword>
<keyword evidence="6" id="KW-0906">Nuclear pore complex</keyword>
<dbReference type="EMBL" id="ASHM01003234">
    <property type="protein sequence ID" value="PNY09571.1"/>
    <property type="molecule type" value="Genomic_DNA"/>
</dbReference>
<dbReference type="Proteomes" id="UP000236291">
    <property type="component" value="Unassembled WGS sequence"/>
</dbReference>
<protein>
    <submittedName>
        <fullName evidence="9">Nuclear pore complex protein</fullName>
    </submittedName>
</protein>
<keyword evidence="8" id="KW-0175">Coiled coil</keyword>
<dbReference type="PANTHER" id="PTHR13257">
    <property type="entry name" value="NUCLEOPORIN NUP84-RELATED"/>
    <property type="match status" value="1"/>
</dbReference>